<proteinExistence type="predicted"/>
<feature type="compositionally biased region" description="Acidic residues" evidence="2">
    <location>
        <begin position="620"/>
        <end position="644"/>
    </location>
</feature>
<feature type="transmembrane region" description="Helical" evidence="3">
    <location>
        <begin position="376"/>
        <end position="394"/>
    </location>
</feature>
<feature type="transmembrane region" description="Helical" evidence="3">
    <location>
        <begin position="239"/>
        <end position="259"/>
    </location>
</feature>
<evidence type="ECO:0000256" key="1">
    <source>
        <dbReference type="SAM" id="Coils"/>
    </source>
</evidence>
<dbReference type="EMBL" id="HF935235">
    <property type="protein sequence ID" value="CCX05149.1"/>
    <property type="molecule type" value="Genomic_DNA"/>
</dbReference>
<feature type="transmembrane region" description="Helical" evidence="3">
    <location>
        <begin position="300"/>
        <end position="322"/>
    </location>
</feature>
<feature type="coiled-coil region" evidence="1">
    <location>
        <begin position="591"/>
        <end position="618"/>
    </location>
</feature>
<keyword evidence="3" id="KW-1133">Transmembrane helix</keyword>
<evidence type="ECO:0000259" key="5">
    <source>
        <dbReference type="Pfam" id="PF23317"/>
    </source>
</evidence>
<reference evidence="6 7" key="1">
    <citation type="journal article" date="2013" name="PLoS Genet.">
        <title>The genome and development-dependent transcriptomes of Pyronema confluens: a window into fungal evolution.</title>
        <authorList>
            <person name="Traeger S."/>
            <person name="Altegoer F."/>
            <person name="Freitag M."/>
            <person name="Gabaldon T."/>
            <person name="Kempken F."/>
            <person name="Kumar A."/>
            <person name="Marcet-Houben M."/>
            <person name="Poggeler S."/>
            <person name="Stajich J.E."/>
            <person name="Nowrousian M."/>
        </authorList>
    </citation>
    <scope>NUCLEOTIDE SEQUENCE [LARGE SCALE GENOMIC DNA]</scope>
    <source>
        <strain evidence="7">CBS 100304</strain>
        <tissue evidence="6">Vegetative mycelium</tissue>
    </source>
</reference>
<accession>U4KZM0</accession>
<dbReference type="OrthoDB" id="301415at2759"/>
<evidence type="ECO:0000313" key="7">
    <source>
        <dbReference type="Proteomes" id="UP000018144"/>
    </source>
</evidence>
<dbReference type="PANTHER" id="PTHR35859">
    <property type="entry name" value="NONSELECTIVE CATION CHANNEL PROTEIN"/>
    <property type="match status" value="1"/>
</dbReference>
<dbReference type="Proteomes" id="UP000018144">
    <property type="component" value="Unassembled WGS sequence"/>
</dbReference>
<sequence>MPSFTTLLGLSGGPNNDHDVADDFRHSLLAHTRLHQDVHSAIPPKRVTAVALRLKYLIEQTVPCELKETQITRPHSEIITRNVVQLAREAGGHEDRACVVFCLLVCLRWFKRQSVLELYDADLNNLRAEACQVIAKTIIESYEDHDYLFQEVLLKRFSILKNGKESPPSNVIEKAVDLHATRIIGSSGFQKCIQYLWKGWVAQDVNDPMQFVSYKEMANKSWWVHFDHDRIRAPRYQNLFQILVSLVYLILYTIAINTVNAHGGIDVEEGLLYLMTLSFIADEFSKFLKVGIFYLSFWNVFNLLLYGVLCISFGLRMTALTYGEDSEQRKHYNIISYNFLACVAPMIWSRMLLYLDSIRFFGAMLVVLKVMMFESIIFFALLVVVIIGFMQGFIGLDNADTVRDDTWFVMEAMVRAILGSPEFDGFENFGHPFGQILYYMFTFIVMVILLNILIALYGQAYSDITENAIDEYLALFAHKTLQFVRAPDENVFLPPFNLIEIFGLIIPFEWWMSKRTYAWLNDKVMAVVYSPFMVLIAFVESREAKKVAANRAKGEADDDETEEWEELQGELDMEREGWNKKVLDTVPDVEEDRACQMVRRLQKEVEELKKIVLEQRQESAEGEDLLLSDEIEGLTESEESNEAE</sequence>
<dbReference type="Pfam" id="PF23190">
    <property type="entry name" value="LHD_TRPY1"/>
    <property type="match status" value="1"/>
</dbReference>
<feature type="transmembrane region" description="Helical" evidence="3">
    <location>
        <begin position="491"/>
        <end position="512"/>
    </location>
</feature>
<dbReference type="InterPro" id="IPR056337">
    <property type="entry name" value="LHD_YVC1"/>
</dbReference>
<feature type="domain" description="YVC1 N-terminal linker helical" evidence="4">
    <location>
        <begin position="47"/>
        <end position="226"/>
    </location>
</feature>
<keyword evidence="3" id="KW-0812">Transmembrane</keyword>
<feature type="domain" description="Calcium channel YVC1-like C-terminal transmembrane" evidence="5">
    <location>
        <begin position="263"/>
        <end position="538"/>
    </location>
</feature>
<feature type="transmembrane region" description="Helical" evidence="3">
    <location>
        <begin position="524"/>
        <end position="541"/>
    </location>
</feature>
<feature type="transmembrane region" description="Helical" evidence="3">
    <location>
        <begin position="334"/>
        <end position="355"/>
    </location>
</feature>
<dbReference type="OMA" id="YQKCIKY"/>
<dbReference type="InterPro" id="IPR052971">
    <property type="entry name" value="TRP_calcium_channel"/>
</dbReference>
<protein>
    <submittedName>
        <fullName evidence="6">Similar to Calcium channel YVC1 acc. no. Q12324</fullName>
    </submittedName>
</protein>
<dbReference type="AlphaFoldDB" id="U4KZM0"/>
<dbReference type="Pfam" id="PF23317">
    <property type="entry name" value="YVC1_C"/>
    <property type="match status" value="1"/>
</dbReference>
<evidence type="ECO:0000256" key="3">
    <source>
        <dbReference type="SAM" id="Phobius"/>
    </source>
</evidence>
<dbReference type="STRING" id="1076935.U4KZM0"/>
<gene>
    <name evidence="6" type="ORF">PCON_04736</name>
</gene>
<keyword evidence="1" id="KW-0175">Coiled coil</keyword>
<dbReference type="PANTHER" id="PTHR35859:SF4">
    <property type="entry name" value="MEMBRANE CHANNEL PROTEIN, PUTATIVE (AFU_ORTHOLOGUE AFUA_6G11300)-RELATED"/>
    <property type="match status" value="1"/>
</dbReference>
<dbReference type="eggNOG" id="ENOG502QTER">
    <property type="taxonomic scope" value="Eukaryota"/>
</dbReference>
<evidence type="ECO:0000313" key="6">
    <source>
        <dbReference type="EMBL" id="CCX05149.1"/>
    </source>
</evidence>
<feature type="transmembrane region" description="Helical" evidence="3">
    <location>
        <begin position="436"/>
        <end position="457"/>
    </location>
</feature>
<organism evidence="6 7">
    <name type="scientific">Pyronema omphalodes (strain CBS 100304)</name>
    <name type="common">Pyronema confluens</name>
    <dbReference type="NCBI Taxonomy" id="1076935"/>
    <lineage>
        <taxon>Eukaryota</taxon>
        <taxon>Fungi</taxon>
        <taxon>Dikarya</taxon>
        <taxon>Ascomycota</taxon>
        <taxon>Pezizomycotina</taxon>
        <taxon>Pezizomycetes</taxon>
        <taxon>Pezizales</taxon>
        <taxon>Pyronemataceae</taxon>
        <taxon>Pyronema</taxon>
    </lineage>
</organism>
<keyword evidence="7" id="KW-1185">Reference proteome</keyword>
<feature type="region of interest" description="Disordered" evidence="2">
    <location>
        <begin position="618"/>
        <end position="644"/>
    </location>
</feature>
<keyword evidence="3" id="KW-0472">Membrane</keyword>
<evidence type="ECO:0000259" key="4">
    <source>
        <dbReference type="Pfam" id="PF23190"/>
    </source>
</evidence>
<dbReference type="InterPro" id="IPR056336">
    <property type="entry name" value="YVC1_C"/>
</dbReference>
<name>U4KZM0_PYROM</name>
<evidence type="ECO:0000256" key="2">
    <source>
        <dbReference type="SAM" id="MobiDB-lite"/>
    </source>
</evidence>